<dbReference type="EMBL" id="CM001881">
    <property type="protein sequence ID" value="EOY24815.1"/>
    <property type="molecule type" value="Genomic_DNA"/>
</dbReference>
<gene>
    <name evidence="1" type="ORF">TCM_016309</name>
</gene>
<protein>
    <recommendedName>
        <fullName evidence="3">RNase H type-1 domain-containing protein</fullName>
    </recommendedName>
</protein>
<dbReference type="Proteomes" id="UP000026915">
    <property type="component" value="Chromosome 3"/>
</dbReference>
<name>A0A061G4N4_THECC</name>
<organism evidence="1 2">
    <name type="scientific">Theobroma cacao</name>
    <name type="common">Cacao</name>
    <name type="synonym">Cocoa</name>
    <dbReference type="NCBI Taxonomy" id="3641"/>
    <lineage>
        <taxon>Eukaryota</taxon>
        <taxon>Viridiplantae</taxon>
        <taxon>Streptophyta</taxon>
        <taxon>Embryophyta</taxon>
        <taxon>Tracheophyta</taxon>
        <taxon>Spermatophyta</taxon>
        <taxon>Magnoliopsida</taxon>
        <taxon>eudicotyledons</taxon>
        <taxon>Gunneridae</taxon>
        <taxon>Pentapetalae</taxon>
        <taxon>rosids</taxon>
        <taxon>malvids</taxon>
        <taxon>Malvales</taxon>
        <taxon>Malvaceae</taxon>
        <taxon>Byttnerioideae</taxon>
        <taxon>Theobroma</taxon>
    </lineage>
</organism>
<accession>A0A061G4N4</accession>
<dbReference type="HOGENOM" id="CLU_2676064_0_0_1"/>
<dbReference type="InParanoid" id="A0A061G4N4"/>
<sequence length="75" mass="8355">MAAPKQGYIKFNVDGSAKGCFGPMRIGEILRNEFKELKINFSKSIVIILLLKVMQLTSLIELKNGLWRRGGCVNG</sequence>
<evidence type="ECO:0008006" key="3">
    <source>
        <dbReference type="Google" id="ProtNLM"/>
    </source>
</evidence>
<keyword evidence="2" id="KW-1185">Reference proteome</keyword>
<reference evidence="1 2" key="1">
    <citation type="journal article" date="2013" name="Genome Biol.">
        <title>The genome sequence of the most widely cultivated cacao type and its use to identify candidate genes regulating pod color.</title>
        <authorList>
            <person name="Motamayor J.C."/>
            <person name="Mockaitis K."/>
            <person name="Schmutz J."/>
            <person name="Haiminen N."/>
            <person name="Iii D.L."/>
            <person name="Cornejo O."/>
            <person name="Findley S.D."/>
            <person name="Zheng P."/>
            <person name="Utro F."/>
            <person name="Royaert S."/>
            <person name="Saski C."/>
            <person name="Jenkins J."/>
            <person name="Podicheti R."/>
            <person name="Zhao M."/>
            <person name="Scheffler B.E."/>
            <person name="Stack J.C."/>
            <person name="Feltus F.A."/>
            <person name="Mustiga G.M."/>
            <person name="Amores F."/>
            <person name="Phillips W."/>
            <person name="Marelli J.P."/>
            <person name="May G.D."/>
            <person name="Shapiro H."/>
            <person name="Ma J."/>
            <person name="Bustamante C.D."/>
            <person name="Schnell R.J."/>
            <person name="Main D."/>
            <person name="Gilbert D."/>
            <person name="Parida L."/>
            <person name="Kuhn D.N."/>
        </authorList>
    </citation>
    <scope>NUCLEOTIDE SEQUENCE [LARGE SCALE GENOMIC DNA]</scope>
    <source>
        <strain evidence="2">cv. Matina 1-6</strain>
    </source>
</reference>
<dbReference type="Gramene" id="EOY24815">
    <property type="protein sequence ID" value="EOY24815"/>
    <property type="gene ID" value="TCM_016309"/>
</dbReference>
<evidence type="ECO:0000313" key="2">
    <source>
        <dbReference type="Proteomes" id="UP000026915"/>
    </source>
</evidence>
<dbReference type="AlphaFoldDB" id="A0A061G4N4"/>
<proteinExistence type="predicted"/>
<evidence type="ECO:0000313" key="1">
    <source>
        <dbReference type="EMBL" id="EOY24815.1"/>
    </source>
</evidence>